<gene>
    <name evidence="1" type="ORF">EAX61_14875</name>
</gene>
<dbReference type="AlphaFoldDB" id="A0A3M0FUJ7"/>
<reference evidence="1 2" key="1">
    <citation type="submission" date="2018-10" db="EMBL/GenBank/DDBJ databases">
        <title>Dokdonia luteus sp. nov., isolated from sea water.</title>
        <authorList>
            <person name="Zhou L.Y."/>
            <person name="Du Z.J."/>
        </authorList>
    </citation>
    <scope>NUCLEOTIDE SEQUENCE [LARGE SCALE GENOMIC DNA]</scope>
    <source>
        <strain evidence="1 2">SH27</strain>
    </source>
</reference>
<dbReference type="Proteomes" id="UP000281985">
    <property type="component" value="Unassembled WGS sequence"/>
</dbReference>
<accession>A0A3M0FUJ7</accession>
<evidence type="ECO:0000313" key="2">
    <source>
        <dbReference type="Proteomes" id="UP000281985"/>
    </source>
</evidence>
<evidence type="ECO:0000313" key="1">
    <source>
        <dbReference type="EMBL" id="RMB56364.1"/>
    </source>
</evidence>
<protein>
    <recommendedName>
        <fullName evidence="3">DUF4846 domain-containing protein</fullName>
    </recommendedName>
</protein>
<name>A0A3M0FUJ7_9FLAO</name>
<sequence>MKKLIIPLVIIATIAVLFFNTTEKGKNVKGVVATYLTPTSLINDNGMTVKDRIKLPEGFKRDYTVQNTFSHYIHNYKLKPGDAQVINYDGEPYIYQAGHIGVLDLPVPSNGLQQCADALIRLRAEYLWDNNRKDEIGFKFTSGHYCSWEKYAAGFRPKVNGNKVTFSKTAKANASKANFYNYLNLIFTYAGTYSLAQELREIKALNEIKIGDLLIYPGFPGHVIMIADIARDENGKPHFVFLQGNTPAQSVHLIKNPNNRDLSPWYDLEGLSALQIPTYTFSEFKIVRFL</sequence>
<dbReference type="RefSeq" id="WP_121918504.1">
    <property type="nucleotide sequence ID" value="NZ_REFV01000018.1"/>
</dbReference>
<dbReference type="Pfam" id="PF16138">
    <property type="entry name" value="DUF4846"/>
    <property type="match status" value="1"/>
</dbReference>
<organism evidence="1 2">
    <name type="scientific">Dokdonia sinensis</name>
    <dbReference type="NCBI Taxonomy" id="2479847"/>
    <lineage>
        <taxon>Bacteria</taxon>
        <taxon>Pseudomonadati</taxon>
        <taxon>Bacteroidota</taxon>
        <taxon>Flavobacteriia</taxon>
        <taxon>Flavobacteriales</taxon>
        <taxon>Flavobacteriaceae</taxon>
        <taxon>Dokdonia</taxon>
    </lineage>
</organism>
<evidence type="ECO:0008006" key="3">
    <source>
        <dbReference type="Google" id="ProtNLM"/>
    </source>
</evidence>
<dbReference type="EMBL" id="REFV01000018">
    <property type="protein sequence ID" value="RMB56364.1"/>
    <property type="molecule type" value="Genomic_DNA"/>
</dbReference>
<comment type="caution">
    <text evidence="1">The sequence shown here is derived from an EMBL/GenBank/DDBJ whole genome shotgun (WGS) entry which is preliminary data.</text>
</comment>
<proteinExistence type="predicted"/>
<dbReference type="OrthoDB" id="5511471at2"/>
<dbReference type="InterPro" id="IPR032315">
    <property type="entry name" value="DUF4846"/>
</dbReference>
<keyword evidence="2" id="KW-1185">Reference proteome</keyword>